<comment type="caution">
    <text evidence="9">The sequence shown here is derived from an EMBL/GenBank/DDBJ whole genome shotgun (WGS) entry which is preliminary data.</text>
</comment>
<evidence type="ECO:0000256" key="2">
    <source>
        <dbReference type="ARBA" id="ARBA00012438"/>
    </source>
</evidence>
<dbReference type="InterPro" id="IPR003660">
    <property type="entry name" value="HAMP_dom"/>
</dbReference>
<dbReference type="Gene3D" id="1.10.287.130">
    <property type="match status" value="1"/>
</dbReference>
<keyword evidence="7" id="KW-1133">Transmembrane helix</keyword>
<proteinExistence type="predicted"/>
<dbReference type="RefSeq" id="WP_188149254.1">
    <property type="nucleotide sequence ID" value="NZ_JAATTO010000058.1"/>
</dbReference>
<dbReference type="NCBIfam" id="NF047595">
    <property type="entry name" value="IS66_ISRel24_TnpA"/>
    <property type="match status" value="1"/>
</dbReference>
<feature type="domain" description="HAMP" evidence="8">
    <location>
        <begin position="184"/>
        <end position="235"/>
    </location>
</feature>
<evidence type="ECO:0000256" key="1">
    <source>
        <dbReference type="ARBA" id="ARBA00000085"/>
    </source>
</evidence>
<dbReference type="InterPro" id="IPR002514">
    <property type="entry name" value="Transposase_8"/>
</dbReference>
<keyword evidence="4" id="KW-0808">Transferase</keyword>
<evidence type="ECO:0000259" key="8">
    <source>
        <dbReference type="PROSITE" id="PS50885"/>
    </source>
</evidence>
<evidence type="ECO:0000313" key="10">
    <source>
        <dbReference type="Proteomes" id="UP000639516"/>
    </source>
</evidence>
<dbReference type="EMBL" id="JAATTO010000058">
    <property type="protein sequence ID" value="MBC9982964.1"/>
    <property type="molecule type" value="Genomic_DNA"/>
</dbReference>
<keyword evidence="7" id="KW-0472">Membrane</keyword>
<comment type="catalytic activity">
    <reaction evidence="1">
        <text>ATP + protein L-histidine = ADP + protein N-phospho-L-histidine.</text>
        <dbReference type="EC" id="2.7.13.3"/>
    </reaction>
</comment>
<evidence type="ECO:0000256" key="6">
    <source>
        <dbReference type="ARBA" id="ARBA00023012"/>
    </source>
</evidence>
<reference evidence="9 10" key="1">
    <citation type="journal article" date="2020" name="Arch. Microbiol.">
        <title>Bradyrhizobium campsiandrae sp. nov., a nitrogen-fixing bacterial strain isolated from a native leguminous tree from the Amazon adapted to flooded conditions.</title>
        <authorList>
            <person name="Cabral Michel D."/>
            <person name="Martins da Costa E."/>
            <person name="Azarias Guimaraes A."/>
            <person name="Soares de Carvalho T."/>
            <person name="Santos de Castro Caputo P."/>
            <person name="Willems A."/>
            <person name="de Souza Moreira F.M."/>
        </authorList>
    </citation>
    <scope>NUCLEOTIDE SEQUENCE [LARGE SCALE GENOMIC DNA]</scope>
    <source>
        <strain evidence="10">INPA 384B</strain>
    </source>
</reference>
<dbReference type="SUPFAM" id="SSF48295">
    <property type="entry name" value="TrpR-like"/>
    <property type="match status" value="1"/>
</dbReference>
<dbReference type="InterPro" id="IPR050428">
    <property type="entry name" value="TCS_sensor_his_kinase"/>
</dbReference>
<dbReference type="PANTHER" id="PTHR45436">
    <property type="entry name" value="SENSOR HISTIDINE KINASE YKOH"/>
    <property type="match status" value="1"/>
</dbReference>
<evidence type="ECO:0000313" key="9">
    <source>
        <dbReference type="EMBL" id="MBC9982964.1"/>
    </source>
</evidence>
<protein>
    <recommendedName>
        <fullName evidence="2">histidine kinase</fullName>
        <ecNumber evidence="2">2.7.13.3</ecNumber>
    </recommendedName>
</protein>
<keyword evidence="3" id="KW-0597">Phosphoprotein</keyword>
<keyword evidence="7" id="KW-0812">Transmembrane</keyword>
<dbReference type="PANTHER" id="PTHR45436:SF5">
    <property type="entry name" value="SENSOR HISTIDINE KINASE TRCS"/>
    <property type="match status" value="1"/>
</dbReference>
<accession>A0ABR7UHL7</accession>
<evidence type="ECO:0000256" key="7">
    <source>
        <dbReference type="SAM" id="Phobius"/>
    </source>
</evidence>
<dbReference type="SUPFAM" id="SSF47384">
    <property type="entry name" value="Homodimeric domain of signal transducing histidine kinase"/>
    <property type="match status" value="1"/>
</dbReference>
<feature type="transmembrane region" description="Helical" evidence="7">
    <location>
        <begin position="9"/>
        <end position="32"/>
    </location>
</feature>
<dbReference type="Proteomes" id="UP000639516">
    <property type="component" value="Unassembled WGS sequence"/>
</dbReference>
<sequence length="472" mass="51224">MVRSLRARLLVGVILTTVTGIAVAGVSISALFRAHVTELVNAELIGHLDELEGLLARTADGHVALAQRLSDPRFAQPGTGYYWQVSDRNGIVLQSASLEPQRRFPPPARGADRQLTRSVEAGPAGEPMIAYERPWQTAENGYVLQIGADQRIVDDVLRHFNQALALSLGTLAIALIGAGTLQAWFGLRPMRRLRDALGDIRAGKAETLPGDFPSEVRPLVDDLNALIDANTQMVRRARTQAGNLAHGLKTPLAVLTDEARRLLARGDTEGAAVLTQQTGRMQRQIDFQLARARAAANAGLPGVITQVEPAFASIAVRLRGRPPCLTEANAAGPRGNPRRSAMTISRAEVITSVERRRRWSQDEKERLVAASLETGANVSEVARVAGLHVSQLFRWRKELCKHGEASVAPFVPVEIGPSMPPREVAEVPLAPARRRKSQGIIEIDLGSGHRIRVDGDVDGDALRRVLDALVRR</sequence>
<dbReference type="Pfam" id="PF01527">
    <property type="entry name" value="HTH_Tnp_1"/>
    <property type="match status" value="1"/>
</dbReference>
<gene>
    <name evidence="9" type="ORF">HA482_32660</name>
</gene>
<dbReference type="InterPro" id="IPR010921">
    <property type="entry name" value="Trp_repressor/repl_initiator"/>
</dbReference>
<dbReference type="EC" id="2.7.13.3" evidence="2"/>
<feature type="transmembrane region" description="Helical" evidence="7">
    <location>
        <begin position="163"/>
        <end position="185"/>
    </location>
</feature>
<evidence type="ECO:0000256" key="3">
    <source>
        <dbReference type="ARBA" id="ARBA00022553"/>
    </source>
</evidence>
<name>A0ABR7UHL7_9BRAD</name>
<dbReference type="InterPro" id="IPR036097">
    <property type="entry name" value="HisK_dim/P_sf"/>
</dbReference>
<evidence type="ECO:0000256" key="4">
    <source>
        <dbReference type="ARBA" id="ARBA00022679"/>
    </source>
</evidence>
<dbReference type="PROSITE" id="PS50885">
    <property type="entry name" value="HAMP"/>
    <property type="match status" value="1"/>
</dbReference>
<keyword evidence="6" id="KW-0902">Two-component regulatory system</keyword>
<keyword evidence="5" id="KW-0418">Kinase</keyword>
<organism evidence="9 10">
    <name type="scientific">Bradyrhizobium campsiandrae</name>
    <dbReference type="NCBI Taxonomy" id="1729892"/>
    <lineage>
        <taxon>Bacteria</taxon>
        <taxon>Pseudomonadati</taxon>
        <taxon>Pseudomonadota</taxon>
        <taxon>Alphaproteobacteria</taxon>
        <taxon>Hyphomicrobiales</taxon>
        <taxon>Nitrobacteraceae</taxon>
        <taxon>Bradyrhizobium</taxon>
    </lineage>
</organism>
<evidence type="ECO:0000256" key="5">
    <source>
        <dbReference type="ARBA" id="ARBA00022777"/>
    </source>
</evidence>
<keyword evidence="10" id="KW-1185">Reference proteome</keyword>